<dbReference type="Proteomes" id="UP000199415">
    <property type="component" value="Unassembled WGS sequence"/>
</dbReference>
<sequence>MVKAVAGTAREVRAYHPFSKLNALLAEVPPGPSPAPDGAPVALQIGEPQNDPPAWIDDRVAGHGGWNRYPPPRGTEAYRAACHGWLARRYPRGAQLVDPETQILPVPGTREGLFFAALAARRPGRDVVLLPNPFYHVYAGAAVAAEMTPVFVPATEATGFQPAYEALDAATLNRAALAYLNSPSNPQGSVADAERLRDMIALARRHDFVLALDECYADIHAGTTPPGGLDAAAELGAELANVLVFHSLSKRSSAPGLRCGFVAGDRAWLDALDATLRVGGAGVPLPILNAGTALWGDDDHAARNRERYDAAFAAAERALGERVARPAAGFFLWLDVGDSEAAAVRLWREAGIRVLPGAYMSVPDDDGANPGAAHIRVALVHEPAFLEPVLARLGAVLWGDGTGAAHA</sequence>
<name>A0A1G7SPM4_9PROT</name>
<dbReference type="InterPro" id="IPR050881">
    <property type="entry name" value="LL-DAP_aminotransferase"/>
</dbReference>
<keyword evidence="2 5" id="KW-0032">Aminotransferase</keyword>
<evidence type="ECO:0000313" key="5">
    <source>
        <dbReference type="EMBL" id="SDG24891.1"/>
    </source>
</evidence>
<accession>A0A1G7SPM4</accession>
<protein>
    <submittedName>
        <fullName evidence="5">Aspartate/methionine/tyrosine aminotransferase</fullName>
    </submittedName>
</protein>
<dbReference type="InterPro" id="IPR015421">
    <property type="entry name" value="PyrdxlP-dep_Trfase_major"/>
</dbReference>
<dbReference type="RefSeq" id="WP_090020463.1">
    <property type="nucleotide sequence ID" value="NZ_FNCE01000007.1"/>
</dbReference>
<reference evidence="5 6" key="1">
    <citation type="submission" date="2016-10" db="EMBL/GenBank/DDBJ databases">
        <authorList>
            <person name="de Groot N.N."/>
        </authorList>
    </citation>
    <scope>NUCLEOTIDE SEQUENCE [LARGE SCALE GENOMIC DNA]</scope>
    <source>
        <strain evidence="5 6">DSM 25584</strain>
    </source>
</reference>
<dbReference type="InterPro" id="IPR015422">
    <property type="entry name" value="PyrdxlP-dep_Trfase_small"/>
</dbReference>
<dbReference type="STRING" id="1082479.SAMN05216241_10793"/>
<dbReference type="AlphaFoldDB" id="A0A1G7SPM4"/>
<dbReference type="InterPro" id="IPR004839">
    <property type="entry name" value="Aminotransferase_I/II_large"/>
</dbReference>
<evidence type="ECO:0000256" key="1">
    <source>
        <dbReference type="ARBA" id="ARBA00001933"/>
    </source>
</evidence>
<feature type="domain" description="Aminotransferase class I/classII large" evidence="4">
    <location>
        <begin position="43"/>
        <end position="392"/>
    </location>
</feature>
<keyword evidence="6" id="KW-1185">Reference proteome</keyword>
<organism evidence="5 6">
    <name type="scientific">Limimonas halophila</name>
    <dbReference type="NCBI Taxonomy" id="1082479"/>
    <lineage>
        <taxon>Bacteria</taxon>
        <taxon>Pseudomonadati</taxon>
        <taxon>Pseudomonadota</taxon>
        <taxon>Alphaproteobacteria</taxon>
        <taxon>Rhodospirillales</taxon>
        <taxon>Rhodovibrionaceae</taxon>
        <taxon>Limimonas</taxon>
    </lineage>
</organism>
<dbReference type="GO" id="GO:0030170">
    <property type="term" value="F:pyridoxal phosphate binding"/>
    <property type="evidence" value="ECO:0007669"/>
    <property type="project" value="InterPro"/>
</dbReference>
<dbReference type="CDD" id="cd00609">
    <property type="entry name" value="AAT_like"/>
    <property type="match status" value="1"/>
</dbReference>
<dbReference type="Gene3D" id="3.90.1150.10">
    <property type="entry name" value="Aspartate Aminotransferase, domain 1"/>
    <property type="match status" value="1"/>
</dbReference>
<dbReference type="EMBL" id="FNCE01000007">
    <property type="protein sequence ID" value="SDG24891.1"/>
    <property type="molecule type" value="Genomic_DNA"/>
</dbReference>
<dbReference type="SUPFAM" id="SSF53383">
    <property type="entry name" value="PLP-dependent transferases"/>
    <property type="match status" value="1"/>
</dbReference>
<dbReference type="Gene3D" id="3.40.640.10">
    <property type="entry name" value="Type I PLP-dependent aspartate aminotransferase-like (Major domain)"/>
    <property type="match status" value="1"/>
</dbReference>
<evidence type="ECO:0000256" key="3">
    <source>
        <dbReference type="ARBA" id="ARBA00022679"/>
    </source>
</evidence>
<dbReference type="GO" id="GO:0008483">
    <property type="term" value="F:transaminase activity"/>
    <property type="evidence" value="ECO:0007669"/>
    <property type="project" value="UniProtKB-KW"/>
</dbReference>
<evidence type="ECO:0000256" key="2">
    <source>
        <dbReference type="ARBA" id="ARBA00022576"/>
    </source>
</evidence>
<proteinExistence type="predicted"/>
<dbReference type="InterPro" id="IPR015424">
    <property type="entry name" value="PyrdxlP-dep_Trfase"/>
</dbReference>
<comment type="cofactor">
    <cofactor evidence="1">
        <name>pyridoxal 5'-phosphate</name>
        <dbReference type="ChEBI" id="CHEBI:597326"/>
    </cofactor>
</comment>
<gene>
    <name evidence="5" type="ORF">SAMN05216241_10793</name>
</gene>
<evidence type="ECO:0000313" key="6">
    <source>
        <dbReference type="Proteomes" id="UP000199415"/>
    </source>
</evidence>
<dbReference type="OrthoDB" id="9813612at2"/>
<dbReference type="Pfam" id="PF00155">
    <property type="entry name" value="Aminotran_1_2"/>
    <property type="match status" value="1"/>
</dbReference>
<evidence type="ECO:0000259" key="4">
    <source>
        <dbReference type="Pfam" id="PF00155"/>
    </source>
</evidence>
<dbReference type="PANTHER" id="PTHR42832:SF3">
    <property type="entry name" value="L-GLUTAMINE--4-(METHYLSULFANYL)-2-OXOBUTANOATE AMINOTRANSFERASE"/>
    <property type="match status" value="1"/>
</dbReference>
<keyword evidence="3 5" id="KW-0808">Transferase</keyword>
<dbReference type="PANTHER" id="PTHR42832">
    <property type="entry name" value="AMINO ACID AMINOTRANSFERASE"/>
    <property type="match status" value="1"/>
</dbReference>